<evidence type="ECO:0000256" key="6">
    <source>
        <dbReference type="PROSITE-ProRule" id="PRU00409"/>
    </source>
</evidence>
<dbReference type="CDD" id="cd06850">
    <property type="entry name" value="biotinyl_domain"/>
    <property type="match status" value="1"/>
</dbReference>
<dbReference type="InterPro" id="IPR016185">
    <property type="entry name" value="PreATP-grasp_dom_sf"/>
</dbReference>
<dbReference type="Proteomes" id="UP001228905">
    <property type="component" value="Unassembled WGS sequence"/>
</dbReference>
<dbReference type="Gene3D" id="3.90.226.10">
    <property type="entry name" value="2-enoyl-CoA Hydratase, Chain A, domain 1"/>
    <property type="match status" value="2"/>
</dbReference>
<comment type="caution">
    <text evidence="11">The sequence shown here is derived from an EMBL/GenBank/DDBJ whole genome shotgun (WGS) entry which is preliminary data.</text>
</comment>
<keyword evidence="12" id="KW-1185">Reference proteome</keyword>
<dbReference type="PANTHER" id="PTHR48095:SF5">
    <property type="entry name" value="BLL7292 PROTEIN"/>
    <property type="match status" value="1"/>
</dbReference>
<evidence type="ECO:0000256" key="1">
    <source>
        <dbReference type="ARBA" id="ARBA00001953"/>
    </source>
</evidence>
<dbReference type="Gene3D" id="3.30.1490.20">
    <property type="entry name" value="ATP-grasp fold, A domain"/>
    <property type="match status" value="1"/>
</dbReference>
<dbReference type="SUPFAM" id="SSF52096">
    <property type="entry name" value="ClpP/crotonase"/>
    <property type="match status" value="2"/>
</dbReference>
<evidence type="ECO:0000259" key="10">
    <source>
        <dbReference type="PROSITE" id="PS50989"/>
    </source>
</evidence>
<reference evidence="11 12" key="1">
    <citation type="submission" date="2023-07" db="EMBL/GenBank/DDBJ databases">
        <title>Genomic Encyclopedia of Type Strains, Phase IV (KMG-IV): sequencing the most valuable type-strain genomes for metagenomic binning, comparative biology and taxonomic classification.</title>
        <authorList>
            <person name="Goeker M."/>
        </authorList>
    </citation>
    <scope>NUCLEOTIDE SEQUENCE [LARGE SCALE GENOMIC DNA]</scope>
    <source>
        <strain evidence="11 12">DSM 18695</strain>
    </source>
</reference>
<evidence type="ECO:0000256" key="4">
    <source>
        <dbReference type="ARBA" id="ARBA00022840"/>
    </source>
</evidence>
<evidence type="ECO:0000256" key="3">
    <source>
        <dbReference type="ARBA" id="ARBA00022741"/>
    </source>
</evidence>
<name>A0ABU0IW81_9CAUL</name>
<keyword evidence="4 6" id="KW-0067">ATP-binding</keyword>
<dbReference type="InterPro" id="IPR034733">
    <property type="entry name" value="AcCoA_carboxyl_beta"/>
</dbReference>
<dbReference type="InterPro" id="IPR029045">
    <property type="entry name" value="ClpP/crotonase-like_dom_sf"/>
</dbReference>
<feature type="domain" description="ATP-grasp" evidence="8">
    <location>
        <begin position="120"/>
        <end position="318"/>
    </location>
</feature>
<dbReference type="InterPro" id="IPR001882">
    <property type="entry name" value="Biotin_BS"/>
</dbReference>
<dbReference type="InterPro" id="IPR000089">
    <property type="entry name" value="Biotin_lipoyl"/>
</dbReference>
<dbReference type="Pfam" id="PF02786">
    <property type="entry name" value="CPSase_L_D2"/>
    <property type="match status" value="1"/>
</dbReference>
<dbReference type="Gene3D" id="2.40.50.100">
    <property type="match status" value="1"/>
</dbReference>
<dbReference type="InterPro" id="IPR011764">
    <property type="entry name" value="Biotin_carboxylation_dom"/>
</dbReference>
<keyword evidence="5" id="KW-0092">Biotin</keyword>
<keyword evidence="2" id="KW-0436">Ligase</keyword>
<feature type="domain" description="Biotin carboxylation" evidence="9">
    <location>
        <begin position="2"/>
        <end position="451"/>
    </location>
</feature>
<dbReference type="Pfam" id="PF00364">
    <property type="entry name" value="Biotin_lipoyl"/>
    <property type="match status" value="1"/>
</dbReference>
<dbReference type="SUPFAM" id="SSF51246">
    <property type="entry name" value="Rudiment single hybrid motif"/>
    <property type="match status" value="1"/>
</dbReference>
<sequence>MPFKRVLIANRGEIAIRIARAAADLGMSSLAVYAEDDADSRHVRAADAAVALEGTGARAYLDIDAMIDAAKAGGCDAVHPGYGFLSENAAFARACAAAGLTFVGPSPEALETFGDKAAARALAAKCGVPLLAGTGALDLAGAKTFFAKTGPMMLKAIAGGGGRGMRAVRTAAEVEPAFAACQREAEAAFGDGAVYAEWLVEQARHIEVQVAGDGEAVIAVGERDCSIQRRHQKLIEIAPAFGLTSRQRLSLHAAAVKLCEAAGYRTLATVEFLVDASPKARGDGFAFIETNARLQVEHTVTEEVTGIDLVRAQFLLAGGASLEEAGLTETPEPRGYAIQARVNLETLQADGSTAPSGGLIGAYEPPAGPGVRVDGYGYAGYLTSPNYDSLLAKVIVRGPTLADAAARTARALGEFRVEGVETNAPLLRAILARPEVADGRATTRFLEDHLGEVLADAALLQPRGWAGSATATAAPVFETLDGAEPVTAPLQATVGAIEAAEGDLVHAGQIIAILEAMKMEHVVVAPMGGRVVRIAAAKGETLLKGAPILFLESADVAGVGEAAAVAQDLDFIRPDLAEVIERHGFTLDENRPDSVARRRKTGHRTARENIDDLLDADSFIEYGALTIAAQRRRRTLDDLIRSTPADGLIAGIGTVNAADFGPEKARVAALSYDFTVLAGTQGHMNHKKTDRLLHIVEEQKLPVVWYAEGGGGRPGDTDGTGVAGLDVTTFGKFAELSGEVPKIAIVAGRCFAGNAAIAGLSEIIIATRDSNLGMGGPAMIEGGGLGVFKPDDIGPSHIQWANGVIDVLADDEAHATALAKQALGYFQGHLTEWSCVDQRTLRAVVPENRLRVYEVRNAIEAIADAGTFLELRRGFAAGMITGFVRIEGRPMGLMANDPRHLGGAIDCDGAEKAARFLQLCDAFDLPVLSLCDTPGFMVGPESEAAAAVRKVSRQFIAGAKLGTPLFCIVLRKGYGLGAQAMAGGGFHSPVFIAAWPTGEFGGMGLEGAIKLGYRKELEAETDPVKQKALYDSLVARLYAAGKATSMASALEIDAVIDPAETRRWIMRGLQSCPPRKRPARRWVDSW</sequence>
<dbReference type="InterPro" id="IPR051602">
    <property type="entry name" value="ACC_Biotin_Carboxylase"/>
</dbReference>
<proteinExistence type="predicted"/>
<evidence type="ECO:0000259" key="9">
    <source>
        <dbReference type="PROSITE" id="PS50979"/>
    </source>
</evidence>
<dbReference type="InterPro" id="IPR013815">
    <property type="entry name" value="ATP_grasp_subdomain_1"/>
</dbReference>
<dbReference type="Pfam" id="PF02785">
    <property type="entry name" value="Biotin_carb_C"/>
    <property type="match status" value="1"/>
</dbReference>
<dbReference type="InterPro" id="IPR011761">
    <property type="entry name" value="ATP-grasp"/>
</dbReference>
<dbReference type="Pfam" id="PF01039">
    <property type="entry name" value="Carboxyl_trans"/>
    <property type="match status" value="1"/>
</dbReference>
<dbReference type="Gene3D" id="3.40.50.20">
    <property type="match status" value="1"/>
</dbReference>
<dbReference type="InterPro" id="IPR005482">
    <property type="entry name" value="Biotin_COase_C"/>
</dbReference>
<dbReference type="PROSITE" id="PS50975">
    <property type="entry name" value="ATP_GRASP"/>
    <property type="match status" value="1"/>
</dbReference>
<comment type="cofactor">
    <cofactor evidence="1">
        <name>biotin</name>
        <dbReference type="ChEBI" id="CHEBI:57586"/>
    </cofactor>
</comment>
<organism evidence="11 12">
    <name type="scientific">Caulobacter ginsengisoli</name>
    <dbReference type="NCBI Taxonomy" id="400775"/>
    <lineage>
        <taxon>Bacteria</taxon>
        <taxon>Pseudomonadati</taxon>
        <taxon>Pseudomonadota</taxon>
        <taxon>Alphaproteobacteria</taxon>
        <taxon>Caulobacterales</taxon>
        <taxon>Caulobacteraceae</taxon>
        <taxon>Caulobacter</taxon>
    </lineage>
</organism>
<dbReference type="RefSeq" id="WP_307350362.1">
    <property type="nucleotide sequence ID" value="NZ_JAUSVS010000005.1"/>
</dbReference>
<dbReference type="PROSITE" id="PS50989">
    <property type="entry name" value="COA_CT_CTER"/>
    <property type="match status" value="1"/>
</dbReference>
<dbReference type="InterPro" id="IPR011053">
    <property type="entry name" value="Single_hybrid_motif"/>
</dbReference>
<gene>
    <name evidence="11" type="ORF">QO010_002966</name>
</gene>
<dbReference type="SMART" id="SM00878">
    <property type="entry name" value="Biotin_carb_C"/>
    <property type="match status" value="1"/>
</dbReference>
<evidence type="ECO:0000313" key="11">
    <source>
        <dbReference type="EMBL" id="MDQ0465182.1"/>
    </source>
</evidence>
<dbReference type="InterPro" id="IPR005479">
    <property type="entry name" value="CPAse_ATP-bd"/>
</dbReference>
<feature type="domain" description="Lipoyl-binding" evidence="7">
    <location>
        <begin position="477"/>
        <end position="552"/>
    </location>
</feature>
<dbReference type="SUPFAM" id="SSF51230">
    <property type="entry name" value="Single hybrid motif"/>
    <property type="match status" value="1"/>
</dbReference>
<keyword evidence="3 6" id="KW-0547">Nucleotide-binding</keyword>
<dbReference type="InterPro" id="IPR005481">
    <property type="entry name" value="BC-like_N"/>
</dbReference>
<dbReference type="InterPro" id="IPR011054">
    <property type="entry name" value="Rudment_hybrid_motif"/>
</dbReference>
<evidence type="ECO:0000256" key="2">
    <source>
        <dbReference type="ARBA" id="ARBA00022598"/>
    </source>
</evidence>
<dbReference type="PROSITE" id="PS50968">
    <property type="entry name" value="BIOTINYL_LIPOYL"/>
    <property type="match status" value="1"/>
</dbReference>
<dbReference type="EMBL" id="JAUSVS010000005">
    <property type="protein sequence ID" value="MDQ0465182.1"/>
    <property type="molecule type" value="Genomic_DNA"/>
</dbReference>
<accession>A0ABU0IW81</accession>
<evidence type="ECO:0000313" key="12">
    <source>
        <dbReference type="Proteomes" id="UP001228905"/>
    </source>
</evidence>
<dbReference type="PROSITE" id="PS50979">
    <property type="entry name" value="BC"/>
    <property type="match status" value="1"/>
</dbReference>
<protein>
    <submittedName>
        <fullName evidence="11">Acetyl/propionyl-CoA carboxylase alpha subunit</fullName>
    </submittedName>
</protein>
<dbReference type="SUPFAM" id="SSF52440">
    <property type="entry name" value="PreATP-grasp domain"/>
    <property type="match status" value="1"/>
</dbReference>
<feature type="domain" description="CoA carboxyltransferase C-terminal" evidence="10">
    <location>
        <begin position="832"/>
        <end position="1071"/>
    </location>
</feature>
<dbReference type="InterPro" id="IPR011763">
    <property type="entry name" value="COA_CT_C"/>
</dbReference>
<dbReference type="Pfam" id="PF00289">
    <property type="entry name" value="Biotin_carb_N"/>
    <property type="match status" value="1"/>
</dbReference>
<dbReference type="Gene3D" id="3.30.470.20">
    <property type="entry name" value="ATP-grasp fold, B domain"/>
    <property type="match status" value="1"/>
</dbReference>
<evidence type="ECO:0000259" key="8">
    <source>
        <dbReference type="PROSITE" id="PS50975"/>
    </source>
</evidence>
<evidence type="ECO:0000256" key="5">
    <source>
        <dbReference type="ARBA" id="ARBA00023267"/>
    </source>
</evidence>
<dbReference type="PROSITE" id="PS00188">
    <property type="entry name" value="BIOTIN"/>
    <property type="match status" value="1"/>
</dbReference>
<dbReference type="PANTHER" id="PTHR48095">
    <property type="entry name" value="PYRUVATE CARBOXYLASE SUBUNIT A"/>
    <property type="match status" value="1"/>
</dbReference>
<evidence type="ECO:0000259" key="7">
    <source>
        <dbReference type="PROSITE" id="PS50968"/>
    </source>
</evidence>
<dbReference type="SUPFAM" id="SSF56059">
    <property type="entry name" value="Glutathione synthetase ATP-binding domain-like"/>
    <property type="match status" value="1"/>
</dbReference>